<evidence type="ECO:0000313" key="2">
    <source>
        <dbReference type="EMBL" id="PRY35342.1"/>
    </source>
</evidence>
<reference evidence="2 3" key="1">
    <citation type="submission" date="2018-03" db="EMBL/GenBank/DDBJ databases">
        <title>Genomic Encyclopedia of Archaeal and Bacterial Type Strains, Phase II (KMG-II): from individual species to whole genera.</title>
        <authorList>
            <person name="Goeker M."/>
        </authorList>
    </citation>
    <scope>NUCLEOTIDE SEQUENCE [LARGE SCALE GENOMIC DNA]</scope>
    <source>
        <strain evidence="2 3">DSM 44720</strain>
    </source>
</reference>
<accession>A0A2T0SPJ1</accession>
<name>A0A2T0SPJ1_9PSEU</name>
<dbReference type="OrthoDB" id="4773160at2"/>
<feature type="transmembrane region" description="Helical" evidence="1">
    <location>
        <begin position="89"/>
        <end position="109"/>
    </location>
</feature>
<gene>
    <name evidence="2" type="ORF">CLV43_114260</name>
</gene>
<keyword evidence="1" id="KW-1133">Transmembrane helix</keyword>
<dbReference type="Proteomes" id="UP000239494">
    <property type="component" value="Unassembled WGS sequence"/>
</dbReference>
<proteinExistence type="predicted"/>
<keyword evidence="1" id="KW-0472">Membrane</keyword>
<organism evidence="2 3">
    <name type="scientific">Umezawaea tangerina</name>
    <dbReference type="NCBI Taxonomy" id="84725"/>
    <lineage>
        <taxon>Bacteria</taxon>
        <taxon>Bacillati</taxon>
        <taxon>Actinomycetota</taxon>
        <taxon>Actinomycetes</taxon>
        <taxon>Pseudonocardiales</taxon>
        <taxon>Pseudonocardiaceae</taxon>
        <taxon>Umezawaea</taxon>
    </lineage>
</organism>
<evidence type="ECO:0000256" key="1">
    <source>
        <dbReference type="SAM" id="Phobius"/>
    </source>
</evidence>
<evidence type="ECO:0000313" key="3">
    <source>
        <dbReference type="Proteomes" id="UP000239494"/>
    </source>
</evidence>
<sequence>MAARRVRVRGNWTAPQVHGRSSNLLMVLFCATALVRALDYATGVDGVAATPNSALGAVERAFPLGVWSAALAFGAGLVLTGMTGRWPRLVIGGSLLLAVVYFGLTAGLLFEYLGRPALDGIRGATGLTAPVAWHMIVATHAITVRRALARRIGGSHGAG</sequence>
<protein>
    <submittedName>
        <fullName evidence="2">Uncharacterized protein</fullName>
    </submittedName>
</protein>
<feature type="transmembrane region" description="Helical" evidence="1">
    <location>
        <begin position="61"/>
        <end position="82"/>
    </location>
</feature>
<feature type="transmembrane region" description="Helical" evidence="1">
    <location>
        <begin position="121"/>
        <end position="142"/>
    </location>
</feature>
<dbReference type="AlphaFoldDB" id="A0A2T0SPJ1"/>
<dbReference type="EMBL" id="PVTF01000014">
    <property type="protein sequence ID" value="PRY35342.1"/>
    <property type="molecule type" value="Genomic_DNA"/>
</dbReference>
<keyword evidence="3" id="KW-1185">Reference proteome</keyword>
<comment type="caution">
    <text evidence="2">The sequence shown here is derived from an EMBL/GenBank/DDBJ whole genome shotgun (WGS) entry which is preliminary data.</text>
</comment>
<keyword evidence="1" id="KW-0812">Transmembrane</keyword>
<dbReference type="RefSeq" id="WP_146175077.1">
    <property type="nucleotide sequence ID" value="NZ_PVTF01000014.1"/>
</dbReference>